<protein>
    <submittedName>
        <fullName evidence="1">Uncharacterized protein</fullName>
    </submittedName>
</protein>
<reference evidence="1 2" key="1">
    <citation type="journal article" date="2025" name="Microbiol. Resour. Announc.">
        <title>Draft genome sequences for Neonectria magnoliae and Neonectria punicea, canker pathogens of Liriodendron tulipifera and Acer saccharum in West Virginia.</title>
        <authorList>
            <person name="Petronek H.M."/>
            <person name="Kasson M.T."/>
            <person name="Metheny A.M."/>
            <person name="Stauder C.M."/>
            <person name="Lovett B."/>
            <person name="Lynch S.C."/>
            <person name="Garnas J.R."/>
            <person name="Kasson L.R."/>
            <person name="Stajich J.E."/>
        </authorList>
    </citation>
    <scope>NUCLEOTIDE SEQUENCE [LARGE SCALE GENOMIC DNA]</scope>
    <source>
        <strain evidence="1 2">NRRL 64651</strain>
    </source>
</reference>
<gene>
    <name evidence="1" type="ORF">QQZ08_004616</name>
</gene>
<dbReference type="EMBL" id="JAZAVK010000036">
    <property type="protein sequence ID" value="KAK7428846.1"/>
    <property type="molecule type" value="Genomic_DNA"/>
</dbReference>
<comment type="caution">
    <text evidence="1">The sequence shown here is derived from an EMBL/GenBank/DDBJ whole genome shotgun (WGS) entry which is preliminary data.</text>
</comment>
<accession>A0ABR1I5S0</accession>
<evidence type="ECO:0000313" key="2">
    <source>
        <dbReference type="Proteomes" id="UP001498421"/>
    </source>
</evidence>
<proteinExistence type="predicted"/>
<name>A0ABR1I5S0_9HYPO</name>
<sequence>MALPSPYPRERHIAQLAVLRASLLMEQVRYTVGEICKAQALVIKAHQDAFPGGFFLGEESAAALRRNDIFGDRVYELATSTTAT</sequence>
<dbReference type="Gene3D" id="3.30.540.10">
    <property type="entry name" value="Fructose-1,6-Bisphosphatase, subunit A, domain 1"/>
    <property type="match status" value="1"/>
</dbReference>
<evidence type="ECO:0000313" key="1">
    <source>
        <dbReference type="EMBL" id="KAK7428846.1"/>
    </source>
</evidence>
<organism evidence="1 2">
    <name type="scientific">Neonectria magnoliae</name>
    <dbReference type="NCBI Taxonomy" id="2732573"/>
    <lineage>
        <taxon>Eukaryota</taxon>
        <taxon>Fungi</taxon>
        <taxon>Dikarya</taxon>
        <taxon>Ascomycota</taxon>
        <taxon>Pezizomycotina</taxon>
        <taxon>Sordariomycetes</taxon>
        <taxon>Hypocreomycetidae</taxon>
        <taxon>Hypocreales</taxon>
        <taxon>Nectriaceae</taxon>
        <taxon>Neonectria</taxon>
    </lineage>
</organism>
<keyword evidence="2" id="KW-1185">Reference proteome</keyword>
<dbReference type="Proteomes" id="UP001498421">
    <property type="component" value="Unassembled WGS sequence"/>
</dbReference>